<accession>A0A9E8LU65</accession>
<evidence type="ECO:0000313" key="3">
    <source>
        <dbReference type="Proteomes" id="UP001164718"/>
    </source>
</evidence>
<dbReference type="Gene3D" id="3.90.25.10">
    <property type="entry name" value="UDP-galactose 4-epimerase, domain 1"/>
    <property type="match status" value="1"/>
</dbReference>
<evidence type="ECO:0000259" key="1">
    <source>
        <dbReference type="Pfam" id="PF13460"/>
    </source>
</evidence>
<dbReference type="PANTHER" id="PTHR47129:SF1">
    <property type="entry name" value="NMRA-LIKE DOMAIN-CONTAINING PROTEIN"/>
    <property type="match status" value="1"/>
</dbReference>
<name>A0A9E8LU65_9BACI</name>
<keyword evidence="3" id="KW-1185">Reference proteome</keyword>
<dbReference type="RefSeq" id="WP_275417358.1">
    <property type="nucleotide sequence ID" value="NZ_CP106878.1"/>
</dbReference>
<feature type="domain" description="NAD(P)-binding" evidence="1">
    <location>
        <begin position="7"/>
        <end position="186"/>
    </location>
</feature>
<dbReference type="SUPFAM" id="SSF51735">
    <property type="entry name" value="NAD(P)-binding Rossmann-fold domains"/>
    <property type="match status" value="1"/>
</dbReference>
<dbReference type="InterPro" id="IPR052718">
    <property type="entry name" value="NmrA-type_oxidoreductase"/>
</dbReference>
<dbReference type="KEGG" id="faf:OE104_13770"/>
<dbReference type="Pfam" id="PF13460">
    <property type="entry name" value="NAD_binding_10"/>
    <property type="match status" value="1"/>
</dbReference>
<sequence length="285" mass="31760">MKINVTGATGNLGQKITEQLLQLATDEEIAVTVRNGNKAKQLYGKRVDIQVTDYQSTDKMVDAFTGTDTLVYIPSIVHPNQARIAEFENVLFAAEKAKVKQLVVVGFFADHENNPFVLSPFYGYVPRRLASADINYTIVRNAMYADPLPPYLPELIERGRLPYPAGDGKINFVSRRDLARAIAQIAIRPELYGKTYTLTGKKAYTMTELAEILSEASGHTIRYDPMTAQEFAVTYDEPKGFGAILASLYVAASHHLMNETTNDIELITGQEPEDLLSFIKRNYKG</sequence>
<dbReference type="Proteomes" id="UP001164718">
    <property type="component" value="Chromosome"/>
</dbReference>
<dbReference type="PANTHER" id="PTHR47129">
    <property type="entry name" value="QUINONE OXIDOREDUCTASE 2"/>
    <property type="match status" value="1"/>
</dbReference>
<dbReference type="EMBL" id="CP106878">
    <property type="protein sequence ID" value="WAA09577.1"/>
    <property type="molecule type" value="Genomic_DNA"/>
</dbReference>
<reference evidence="2" key="1">
    <citation type="submission" date="2022-09" db="EMBL/GenBank/DDBJ databases">
        <title>Complete Genomes of Fervidibacillus albus and Fervidibacillus halotolerans isolated from tidal flat sediments.</title>
        <authorList>
            <person name="Kwon K.K."/>
            <person name="Yang S.-H."/>
            <person name="Park M.J."/>
            <person name="Oh H.-M."/>
        </authorList>
    </citation>
    <scope>NUCLEOTIDE SEQUENCE</scope>
    <source>
        <strain evidence="2">MEBiC13591</strain>
    </source>
</reference>
<dbReference type="Gene3D" id="3.40.50.720">
    <property type="entry name" value="NAD(P)-binding Rossmann-like Domain"/>
    <property type="match status" value="1"/>
</dbReference>
<dbReference type="CDD" id="cd05269">
    <property type="entry name" value="TMR_SDR_a"/>
    <property type="match status" value="1"/>
</dbReference>
<dbReference type="InterPro" id="IPR036291">
    <property type="entry name" value="NAD(P)-bd_dom_sf"/>
</dbReference>
<organism evidence="2 3">
    <name type="scientific">Fervidibacillus albus</name>
    <dbReference type="NCBI Taxonomy" id="2980026"/>
    <lineage>
        <taxon>Bacteria</taxon>
        <taxon>Bacillati</taxon>
        <taxon>Bacillota</taxon>
        <taxon>Bacilli</taxon>
        <taxon>Bacillales</taxon>
        <taxon>Bacillaceae</taxon>
        <taxon>Fervidibacillus</taxon>
    </lineage>
</organism>
<dbReference type="AlphaFoldDB" id="A0A9E8LU65"/>
<protein>
    <submittedName>
        <fullName evidence="2">SDR family oxidoreductase</fullName>
    </submittedName>
</protein>
<evidence type="ECO:0000313" key="2">
    <source>
        <dbReference type="EMBL" id="WAA09577.1"/>
    </source>
</evidence>
<proteinExistence type="predicted"/>
<dbReference type="InterPro" id="IPR016040">
    <property type="entry name" value="NAD(P)-bd_dom"/>
</dbReference>
<gene>
    <name evidence="2" type="ORF">OE104_13770</name>
</gene>